<reference evidence="4" key="1">
    <citation type="journal article" date="2019" name="Int. J. Syst. Evol. Microbiol.">
        <title>The Global Catalogue of Microorganisms (GCM) 10K type strain sequencing project: providing services to taxonomists for standard genome sequencing and annotation.</title>
        <authorList>
            <consortium name="The Broad Institute Genomics Platform"/>
            <consortium name="The Broad Institute Genome Sequencing Center for Infectious Disease"/>
            <person name="Wu L."/>
            <person name="Ma J."/>
        </authorList>
    </citation>
    <scope>NUCLEOTIDE SEQUENCE [LARGE SCALE GENOMIC DNA]</scope>
    <source>
        <strain evidence="4">ICMP 6774ER</strain>
    </source>
</reference>
<keyword evidence="2" id="KW-1133">Transmembrane helix</keyword>
<evidence type="ECO:0000256" key="2">
    <source>
        <dbReference type="SAM" id="Phobius"/>
    </source>
</evidence>
<organism evidence="3 4">
    <name type="scientific">Nonomuraea mangrovi</name>
    <dbReference type="NCBI Taxonomy" id="2316207"/>
    <lineage>
        <taxon>Bacteria</taxon>
        <taxon>Bacillati</taxon>
        <taxon>Actinomycetota</taxon>
        <taxon>Actinomycetes</taxon>
        <taxon>Streptosporangiales</taxon>
        <taxon>Streptosporangiaceae</taxon>
        <taxon>Nonomuraea</taxon>
    </lineage>
</organism>
<comment type="caution">
    <text evidence="3">The sequence shown here is derived from an EMBL/GenBank/DDBJ whole genome shotgun (WGS) entry which is preliminary data.</text>
</comment>
<dbReference type="RefSeq" id="WP_379576839.1">
    <property type="nucleotide sequence ID" value="NZ_JBHUFV010000050.1"/>
</dbReference>
<accession>A0ABW4T4Z7</accession>
<sequence length="242" mass="25538">MEDDRRVWPPGSQDPEAPWNPRLRRTVERSAPEPFTEPLPPSARLYGAPTAPRRAGGGWRARAGAVLALVVAGGMVAGLVVVVLRLAVPERAQAARLSDAAAGVTIPLPEGWREDPVPPVTGFTSAARSAGGALVMARPSEPAGSAPGAAARATAEAAELYSRLLLHGDKVTVVEDRSIAIGPYSGHTRSLRAEYKDVVNQPAYLRVMLLTKPGRSVVVVGLLQPDQTPSRQALEAVMTSVR</sequence>
<feature type="region of interest" description="Disordered" evidence="1">
    <location>
        <begin position="1"/>
        <end position="55"/>
    </location>
</feature>
<keyword evidence="4" id="KW-1185">Reference proteome</keyword>
<proteinExistence type="predicted"/>
<dbReference type="Proteomes" id="UP001597368">
    <property type="component" value="Unassembled WGS sequence"/>
</dbReference>
<name>A0ABW4T4Z7_9ACTN</name>
<evidence type="ECO:0000313" key="3">
    <source>
        <dbReference type="EMBL" id="MFD1936508.1"/>
    </source>
</evidence>
<evidence type="ECO:0008006" key="5">
    <source>
        <dbReference type="Google" id="ProtNLM"/>
    </source>
</evidence>
<gene>
    <name evidence="3" type="ORF">ACFSKW_34045</name>
</gene>
<evidence type="ECO:0000313" key="4">
    <source>
        <dbReference type="Proteomes" id="UP001597368"/>
    </source>
</evidence>
<protein>
    <recommendedName>
        <fullName evidence="5">DUF1795 domain-containing protein</fullName>
    </recommendedName>
</protein>
<keyword evidence="2" id="KW-0812">Transmembrane</keyword>
<evidence type="ECO:0000256" key="1">
    <source>
        <dbReference type="SAM" id="MobiDB-lite"/>
    </source>
</evidence>
<dbReference type="EMBL" id="JBHUFV010000050">
    <property type="protein sequence ID" value="MFD1936508.1"/>
    <property type="molecule type" value="Genomic_DNA"/>
</dbReference>
<feature type="transmembrane region" description="Helical" evidence="2">
    <location>
        <begin position="63"/>
        <end position="88"/>
    </location>
</feature>
<keyword evidence="2" id="KW-0472">Membrane</keyword>